<comment type="caution">
    <text evidence="1">The sequence shown here is derived from an EMBL/GenBank/DDBJ whole genome shotgun (WGS) entry which is preliminary data.</text>
</comment>
<dbReference type="Proteomes" id="UP000774326">
    <property type="component" value="Unassembled WGS sequence"/>
</dbReference>
<gene>
    <name evidence="1" type="ORF">WICPIJ_003830</name>
</gene>
<organism evidence="1 2">
    <name type="scientific">Wickerhamomyces pijperi</name>
    <name type="common">Yeast</name>
    <name type="synonym">Pichia pijperi</name>
    <dbReference type="NCBI Taxonomy" id="599730"/>
    <lineage>
        <taxon>Eukaryota</taxon>
        <taxon>Fungi</taxon>
        <taxon>Dikarya</taxon>
        <taxon>Ascomycota</taxon>
        <taxon>Saccharomycotina</taxon>
        <taxon>Saccharomycetes</taxon>
        <taxon>Phaffomycetales</taxon>
        <taxon>Wickerhamomycetaceae</taxon>
        <taxon>Wickerhamomyces</taxon>
    </lineage>
</organism>
<accession>A0A9P8TND1</accession>
<keyword evidence="2" id="KW-1185">Reference proteome</keyword>
<reference evidence="1" key="2">
    <citation type="submission" date="2021-01" db="EMBL/GenBank/DDBJ databases">
        <authorList>
            <person name="Schikora-Tamarit M.A."/>
        </authorList>
    </citation>
    <scope>NUCLEOTIDE SEQUENCE</scope>
    <source>
        <strain evidence="1">CBS2887</strain>
    </source>
</reference>
<name>A0A9P8TND1_WICPI</name>
<dbReference type="AlphaFoldDB" id="A0A9P8TND1"/>
<protein>
    <submittedName>
        <fullName evidence="1">Uncharacterized protein</fullName>
    </submittedName>
</protein>
<sequence length="114" mass="13246">MLVDGAIDQDWNFDLAFQFTVHEEFQVERFIPSSFLREVAELDHLTNDFVGVNRGEVPKGTQFVVRGLGNTNLRFRIFVDQLERHQITREIRSCLLEQVDLPQREINSVVGNLD</sequence>
<reference evidence="1" key="1">
    <citation type="journal article" date="2021" name="Open Biol.">
        <title>Shared evolutionary footprints suggest mitochondrial oxidative damage underlies multiple complex I losses in fungi.</title>
        <authorList>
            <person name="Schikora-Tamarit M.A."/>
            <person name="Marcet-Houben M."/>
            <person name="Nosek J."/>
            <person name="Gabaldon T."/>
        </authorList>
    </citation>
    <scope>NUCLEOTIDE SEQUENCE</scope>
    <source>
        <strain evidence="1">CBS2887</strain>
    </source>
</reference>
<dbReference type="EMBL" id="JAEUBG010002096">
    <property type="protein sequence ID" value="KAH3685201.1"/>
    <property type="molecule type" value="Genomic_DNA"/>
</dbReference>
<evidence type="ECO:0000313" key="1">
    <source>
        <dbReference type="EMBL" id="KAH3685201.1"/>
    </source>
</evidence>
<evidence type="ECO:0000313" key="2">
    <source>
        <dbReference type="Proteomes" id="UP000774326"/>
    </source>
</evidence>
<proteinExistence type="predicted"/>